<dbReference type="InterPro" id="IPR046623">
    <property type="entry name" value="DUF6536"/>
</dbReference>
<dbReference type="OrthoDB" id="5429634at2759"/>
<protein>
    <recommendedName>
        <fullName evidence="3">DUF6536 domain-containing protein</fullName>
    </recommendedName>
</protein>
<feature type="transmembrane region" description="Helical" evidence="2">
    <location>
        <begin position="551"/>
        <end position="575"/>
    </location>
</feature>
<feature type="domain" description="DUF6536" evidence="3">
    <location>
        <begin position="93"/>
        <end position="245"/>
    </location>
</feature>
<dbReference type="STRING" id="1073089.A0A1L9RI55"/>
<dbReference type="PANTHER" id="PTHR35395:SF1">
    <property type="entry name" value="DUF6536 DOMAIN-CONTAINING PROTEIN"/>
    <property type="match status" value="1"/>
</dbReference>
<keyword evidence="5" id="KW-1185">Reference proteome</keyword>
<name>A0A1L9RI55_ASPWE</name>
<feature type="transmembrane region" description="Helical" evidence="2">
    <location>
        <begin position="99"/>
        <end position="121"/>
    </location>
</feature>
<reference evidence="5" key="1">
    <citation type="journal article" date="2017" name="Genome Biol.">
        <title>Comparative genomics reveals high biological diversity and specific adaptations in the industrially and medically important fungal genus Aspergillus.</title>
        <authorList>
            <person name="de Vries R.P."/>
            <person name="Riley R."/>
            <person name="Wiebenga A."/>
            <person name="Aguilar-Osorio G."/>
            <person name="Amillis S."/>
            <person name="Uchima C.A."/>
            <person name="Anderluh G."/>
            <person name="Asadollahi M."/>
            <person name="Askin M."/>
            <person name="Barry K."/>
            <person name="Battaglia E."/>
            <person name="Bayram O."/>
            <person name="Benocci T."/>
            <person name="Braus-Stromeyer S.A."/>
            <person name="Caldana C."/>
            <person name="Canovas D."/>
            <person name="Cerqueira G.C."/>
            <person name="Chen F."/>
            <person name="Chen W."/>
            <person name="Choi C."/>
            <person name="Clum A."/>
            <person name="Dos Santos R.A."/>
            <person name="Damasio A.R."/>
            <person name="Diallinas G."/>
            <person name="Emri T."/>
            <person name="Fekete E."/>
            <person name="Flipphi M."/>
            <person name="Freyberg S."/>
            <person name="Gallo A."/>
            <person name="Gournas C."/>
            <person name="Habgood R."/>
            <person name="Hainaut M."/>
            <person name="Harispe M.L."/>
            <person name="Henrissat B."/>
            <person name="Hilden K.S."/>
            <person name="Hope R."/>
            <person name="Hossain A."/>
            <person name="Karabika E."/>
            <person name="Karaffa L."/>
            <person name="Karanyi Z."/>
            <person name="Krasevec N."/>
            <person name="Kuo A."/>
            <person name="Kusch H."/>
            <person name="LaButti K."/>
            <person name="Lagendijk E.L."/>
            <person name="Lapidus A."/>
            <person name="Levasseur A."/>
            <person name="Lindquist E."/>
            <person name="Lipzen A."/>
            <person name="Logrieco A.F."/>
            <person name="MacCabe A."/>
            <person name="Maekelae M.R."/>
            <person name="Malavazi I."/>
            <person name="Melin P."/>
            <person name="Meyer V."/>
            <person name="Mielnichuk N."/>
            <person name="Miskei M."/>
            <person name="Molnar A.P."/>
            <person name="Mule G."/>
            <person name="Ngan C.Y."/>
            <person name="Orejas M."/>
            <person name="Orosz E."/>
            <person name="Ouedraogo J.P."/>
            <person name="Overkamp K.M."/>
            <person name="Park H.-S."/>
            <person name="Perrone G."/>
            <person name="Piumi F."/>
            <person name="Punt P.J."/>
            <person name="Ram A.F."/>
            <person name="Ramon A."/>
            <person name="Rauscher S."/>
            <person name="Record E."/>
            <person name="Riano-Pachon D.M."/>
            <person name="Robert V."/>
            <person name="Roehrig J."/>
            <person name="Ruller R."/>
            <person name="Salamov A."/>
            <person name="Salih N.S."/>
            <person name="Samson R.A."/>
            <person name="Sandor E."/>
            <person name="Sanguinetti M."/>
            <person name="Schuetze T."/>
            <person name="Sepcic K."/>
            <person name="Shelest E."/>
            <person name="Sherlock G."/>
            <person name="Sophianopoulou V."/>
            <person name="Squina F.M."/>
            <person name="Sun H."/>
            <person name="Susca A."/>
            <person name="Todd R.B."/>
            <person name="Tsang A."/>
            <person name="Unkles S.E."/>
            <person name="van de Wiele N."/>
            <person name="van Rossen-Uffink D."/>
            <person name="Oliveira J.V."/>
            <person name="Vesth T.C."/>
            <person name="Visser J."/>
            <person name="Yu J.-H."/>
            <person name="Zhou M."/>
            <person name="Andersen M.R."/>
            <person name="Archer D.B."/>
            <person name="Baker S.E."/>
            <person name="Benoit I."/>
            <person name="Brakhage A.A."/>
            <person name="Braus G.H."/>
            <person name="Fischer R."/>
            <person name="Frisvad J.C."/>
            <person name="Goldman G.H."/>
            <person name="Houbraken J."/>
            <person name="Oakley B."/>
            <person name="Pocsi I."/>
            <person name="Scazzocchio C."/>
            <person name="Seiboth B."/>
            <person name="vanKuyk P.A."/>
            <person name="Wortman J."/>
            <person name="Dyer P.S."/>
            <person name="Grigoriev I.V."/>
        </authorList>
    </citation>
    <scope>NUCLEOTIDE SEQUENCE [LARGE SCALE GENOMIC DNA]</scope>
    <source>
        <strain evidence="5">DTO 134E9</strain>
    </source>
</reference>
<keyword evidence="2" id="KW-0812">Transmembrane</keyword>
<evidence type="ECO:0000259" key="3">
    <source>
        <dbReference type="Pfam" id="PF20163"/>
    </source>
</evidence>
<evidence type="ECO:0000256" key="2">
    <source>
        <dbReference type="SAM" id="Phobius"/>
    </source>
</evidence>
<sequence>MSSLHLANDSDSIHSSPPISRWTLITHHLLPHRSLGSISGRDVELQSISVSDAPPPPQNPGYTLVQATDDEPRTGEASTGEISDGLPAESREWVRGVRLYAYANAVILVLNVALTMVAGIYGRRFDFVSFSLTDGGCEKAKNTTTGVHVMINMLSTALVATSSYCCQLLMAPTRQDVDEAPARRIWLSVGSFNIKNWILLHRRRKILWVLMFGTSIVIQLIYNSAVYSSTSANDSSVVSVPLQFANASYPDSQFSTGDCFEYYVGHNASSLRQSMLADLFETLAGNDCINIYAGTPLVESCLAERISEHCRVFVNIPIRLVVIACNLVKVVCMFITTHEDRSDVFNTIGDVIASFLKRPDPTTANECMLDRDTRRLPDWPIYIWKSVHLRPQPTQPIPKLPPPIHPTQPLTQPRHWASAAKLSLRLIAGYLTPLCFGPIGLSNSFVGMVLLVNTVQLLVTGLYFLYNNMLTRMLLPVEYNDFAIEQKPLRVSFPKAEQRSTIYLIIPYRYSAPMLLAFTIVHWLVSERLFFVQVLPYNVHGKPVILNKCGYSAMALLIAELIIITAAAIITGLSFRKFKAPMMPLAFNCSAAISAACHPPPDDQDAPYHPVMWGEVQINPADTVEYIPYRHGIFISKALFLQS</sequence>
<feature type="transmembrane region" description="Helical" evidence="2">
    <location>
        <begin position="206"/>
        <end position="225"/>
    </location>
</feature>
<feature type="region of interest" description="Disordered" evidence="1">
    <location>
        <begin position="48"/>
        <end position="84"/>
    </location>
</feature>
<gene>
    <name evidence="4" type="ORF">ASPWEDRAFT_174010</name>
</gene>
<dbReference type="Proteomes" id="UP000184383">
    <property type="component" value="Unassembled WGS sequence"/>
</dbReference>
<evidence type="ECO:0000256" key="1">
    <source>
        <dbReference type="SAM" id="MobiDB-lite"/>
    </source>
</evidence>
<dbReference type="EMBL" id="KV878213">
    <property type="protein sequence ID" value="OJJ34604.1"/>
    <property type="molecule type" value="Genomic_DNA"/>
</dbReference>
<keyword evidence="2" id="KW-0472">Membrane</keyword>
<dbReference type="AlphaFoldDB" id="A0A1L9RI55"/>
<dbReference type="VEuPathDB" id="FungiDB:ASPWEDRAFT_174010"/>
<organism evidence="4 5">
    <name type="scientific">Aspergillus wentii DTO 134E9</name>
    <dbReference type="NCBI Taxonomy" id="1073089"/>
    <lineage>
        <taxon>Eukaryota</taxon>
        <taxon>Fungi</taxon>
        <taxon>Dikarya</taxon>
        <taxon>Ascomycota</taxon>
        <taxon>Pezizomycotina</taxon>
        <taxon>Eurotiomycetes</taxon>
        <taxon>Eurotiomycetidae</taxon>
        <taxon>Eurotiales</taxon>
        <taxon>Aspergillaceae</taxon>
        <taxon>Aspergillus</taxon>
        <taxon>Aspergillus subgen. Cremei</taxon>
    </lineage>
</organism>
<dbReference type="GeneID" id="63747012"/>
<proteinExistence type="predicted"/>
<dbReference type="RefSeq" id="XP_040688280.1">
    <property type="nucleotide sequence ID" value="XM_040831164.1"/>
</dbReference>
<feature type="transmembrane region" description="Helical" evidence="2">
    <location>
        <begin position="445"/>
        <end position="466"/>
    </location>
</feature>
<accession>A0A1L9RI55</accession>
<feature type="transmembrane region" description="Helical" evidence="2">
    <location>
        <begin position="502"/>
        <end position="525"/>
    </location>
</feature>
<evidence type="ECO:0000313" key="5">
    <source>
        <dbReference type="Proteomes" id="UP000184383"/>
    </source>
</evidence>
<keyword evidence="2" id="KW-1133">Transmembrane helix</keyword>
<dbReference type="Pfam" id="PF20163">
    <property type="entry name" value="DUF6536"/>
    <property type="match status" value="1"/>
</dbReference>
<evidence type="ECO:0000313" key="4">
    <source>
        <dbReference type="EMBL" id="OJJ34604.1"/>
    </source>
</evidence>
<dbReference type="PANTHER" id="PTHR35395">
    <property type="entry name" value="DUF6536 DOMAIN-CONTAINING PROTEIN"/>
    <property type="match status" value="1"/>
</dbReference>